<evidence type="ECO:0000313" key="1">
    <source>
        <dbReference type="EMBL" id="MBO2451468.1"/>
    </source>
</evidence>
<comment type="caution">
    <text evidence="1">The sequence shown here is derived from an EMBL/GenBank/DDBJ whole genome shotgun (WGS) entry which is preliminary data.</text>
</comment>
<gene>
    <name evidence="1" type="ORF">J4573_30560</name>
</gene>
<protein>
    <submittedName>
        <fullName evidence="1">Uncharacterized protein</fullName>
    </submittedName>
</protein>
<dbReference type="EMBL" id="JAGEOJ010000013">
    <property type="protein sequence ID" value="MBO2451468.1"/>
    <property type="molecule type" value="Genomic_DNA"/>
</dbReference>
<name>A0A939PFR4_9ACTN</name>
<dbReference type="RefSeq" id="WP_208259361.1">
    <property type="nucleotide sequence ID" value="NZ_JAGEOJ010000013.1"/>
</dbReference>
<organism evidence="1 2">
    <name type="scientific">Actinomadura barringtoniae</name>
    <dbReference type="NCBI Taxonomy" id="1427535"/>
    <lineage>
        <taxon>Bacteria</taxon>
        <taxon>Bacillati</taxon>
        <taxon>Actinomycetota</taxon>
        <taxon>Actinomycetes</taxon>
        <taxon>Streptosporangiales</taxon>
        <taxon>Thermomonosporaceae</taxon>
        <taxon>Actinomadura</taxon>
    </lineage>
</organism>
<dbReference type="Proteomes" id="UP000669179">
    <property type="component" value="Unassembled WGS sequence"/>
</dbReference>
<evidence type="ECO:0000313" key="2">
    <source>
        <dbReference type="Proteomes" id="UP000669179"/>
    </source>
</evidence>
<reference evidence="1" key="1">
    <citation type="submission" date="2021-03" db="EMBL/GenBank/DDBJ databases">
        <authorList>
            <person name="Kanchanasin P."/>
            <person name="Saeng-In P."/>
            <person name="Phongsopitanun W."/>
            <person name="Yuki M."/>
            <person name="Kudo T."/>
            <person name="Ohkuma M."/>
            <person name="Tanasupawat S."/>
        </authorList>
    </citation>
    <scope>NUCLEOTIDE SEQUENCE</scope>
    <source>
        <strain evidence="1">GKU 128</strain>
    </source>
</reference>
<keyword evidence="2" id="KW-1185">Reference proteome</keyword>
<dbReference type="AlphaFoldDB" id="A0A939PFR4"/>
<proteinExistence type="predicted"/>
<sequence length="196" mass="21270">MTYELVVWHEAVPVTREEALAASEKAAPHAGVAAFAKDLAERAPGLDVSVNGRAVVRMADEQADEVSALVYGLARAYELTCYDVDRELVLNLGPLGASREMQLHTGDGMQVVDPDLGLVRDALERISPQNPFAALVVFGQHFIQVSPEAGGYELEYKDSVAGTLSRTDVSALPEVQQAFEEYATGSRAFLDRFAWT</sequence>
<accession>A0A939PFR4</accession>